<dbReference type="EMBL" id="CVQH01022321">
    <property type="protein sequence ID" value="CRK32868.1"/>
    <property type="molecule type" value="Genomic_DNA"/>
</dbReference>
<dbReference type="AlphaFoldDB" id="A0A0G4NG59"/>
<evidence type="ECO:0000259" key="3">
    <source>
        <dbReference type="Pfam" id="PF01591"/>
    </source>
</evidence>
<dbReference type="PANTHER" id="PTHR10606">
    <property type="entry name" value="6-PHOSPHOFRUCTO-2-KINASE/FRUCTOSE-2,6-BISPHOSPHATASE"/>
    <property type="match status" value="1"/>
</dbReference>
<evidence type="ECO:0000313" key="7">
    <source>
        <dbReference type="Proteomes" id="UP000045706"/>
    </source>
</evidence>
<reference evidence="6 7" key="1">
    <citation type="submission" date="2015-05" db="EMBL/GenBank/DDBJ databases">
        <authorList>
            <person name="Fogelqvist Johan"/>
        </authorList>
    </citation>
    <scope>NUCLEOTIDE SEQUENCE [LARGE SCALE GENOMIC DNA]</scope>
    <source>
        <strain evidence="4">VL1</strain>
        <strain evidence="5">VL2</strain>
    </source>
</reference>
<dbReference type="PANTHER" id="PTHR10606:SF39">
    <property type="entry name" value="6-PHOSPHOFRUCTO-2-KINASE_FRUCTOSE-2,6-BISPHOSPHATASE YLR345W-RELATED"/>
    <property type="match status" value="1"/>
</dbReference>
<dbReference type="STRING" id="100787.A0A0G4NG59"/>
<evidence type="ECO:0000313" key="6">
    <source>
        <dbReference type="Proteomes" id="UP000044602"/>
    </source>
</evidence>
<keyword evidence="6" id="KW-1185">Reference proteome</keyword>
<name>A0A0G4NG59_VERLO</name>
<dbReference type="SUPFAM" id="SSF52540">
    <property type="entry name" value="P-loop containing nucleoside triphosphate hydrolases"/>
    <property type="match status" value="1"/>
</dbReference>
<feature type="domain" description="6-phosphofructo-2-kinase" evidence="3">
    <location>
        <begin position="1"/>
        <end position="110"/>
    </location>
</feature>
<evidence type="ECO:0000313" key="5">
    <source>
        <dbReference type="EMBL" id="CRK45404.1"/>
    </source>
</evidence>
<dbReference type="InterPro" id="IPR013079">
    <property type="entry name" value="6Phosfructo_kin"/>
</dbReference>
<dbReference type="EMBL" id="CVQI01034785">
    <property type="protein sequence ID" value="CRK45404.1"/>
    <property type="molecule type" value="Genomic_DNA"/>
</dbReference>
<dbReference type="Pfam" id="PF01591">
    <property type="entry name" value="6PF2K"/>
    <property type="match status" value="1"/>
</dbReference>
<accession>A0A0G4NG59</accession>
<proteinExistence type="predicted"/>
<dbReference type="GO" id="GO:0004331">
    <property type="term" value="F:fructose-2,6-bisphosphate 2-phosphatase activity"/>
    <property type="evidence" value="ECO:0007669"/>
    <property type="project" value="TreeGrafter"/>
</dbReference>
<dbReference type="GO" id="GO:0006003">
    <property type="term" value="P:fructose 2,6-bisphosphate metabolic process"/>
    <property type="evidence" value="ECO:0007669"/>
    <property type="project" value="InterPro"/>
</dbReference>
<dbReference type="GO" id="GO:0006000">
    <property type="term" value="P:fructose metabolic process"/>
    <property type="evidence" value="ECO:0007669"/>
    <property type="project" value="InterPro"/>
</dbReference>
<dbReference type="PIRSF" id="PIRSF000709">
    <property type="entry name" value="6PFK_2-Ptase"/>
    <property type="match status" value="1"/>
</dbReference>
<dbReference type="Proteomes" id="UP000045706">
    <property type="component" value="Unassembled WGS sequence"/>
</dbReference>
<gene>
    <name evidence="4" type="ORF">BN1708_019122</name>
    <name evidence="5" type="ORF">BN1723_019725</name>
</gene>
<protein>
    <recommendedName>
        <fullName evidence="3">6-phosphofructo-2-kinase domain-containing protein</fullName>
    </recommendedName>
</protein>
<dbReference type="InterPro" id="IPR003094">
    <property type="entry name" value="6Pfruct_kin"/>
</dbReference>
<evidence type="ECO:0000313" key="4">
    <source>
        <dbReference type="EMBL" id="CRK32868.1"/>
    </source>
</evidence>
<organism evidence="5 7">
    <name type="scientific">Verticillium longisporum</name>
    <name type="common">Verticillium dahliae var. longisporum</name>
    <dbReference type="NCBI Taxonomy" id="100787"/>
    <lineage>
        <taxon>Eukaryota</taxon>
        <taxon>Fungi</taxon>
        <taxon>Dikarya</taxon>
        <taxon>Ascomycota</taxon>
        <taxon>Pezizomycotina</taxon>
        <taxon>Sordariomycetes</taxon>
        <taxon>Hypocreomycetidae</taxon>
        <taxon>Glomerellales</taxon>
        <taxon>Plectosphaerellaceae</taxon>
        <taxon>Verticillium</taxon>
    </lineage>
</organism>
<dbReference type="Proteomes" id="UP000044602">
    <property type="component" value="Unassembled WGS sequence"/>
</dbReference>
<dbReference type="InterPro" id="IPR027417">
    <property type="entry name" value="P-loop_NTPase"/>
</dbReference>
<dbReference type="GO" id="GO:0005829">
    <property type="term" value="C:cytosol"/>
    <property type="evidence" value="ECO:0007669"/>
    <property type="project" value="TreeGrafter"/>
</dbReference>
<dbReference type="Gene3D" id="3.40.50.300">
    <property type="entry name" value="P-loop containing nucleotide triphosphate hydrolases"/>
    <property type="match status" value="1"/>
</dbReference>
<evidence type="ECO:0000256" key="1">
    <source>
        <dbReference type="ARBA" id="ARBA00022741"/>
    </source>
</evidence>
<feature type="non-terminal residue" evidence="5">
    <location>
        <position position="111"/>
    </location>
</feature>
<keyword evidence="1" id="KW-0547">Nucleotide-binding</keyword>
<dbReference type="GO" id="GO:0003873">
    <property type="term" value="F:6-phosphofructo-2-kinase activity"/>
    <property type="evidence" value="ECO:0007669"/>
    <property type="project" value="InterPro"/>
</dbReference>
<sequence length="111" mass="12340">MVGLPARGKTHICVSLARYLGWLGVKTRIFHLGDYRRATVGDGGAVPEDYFFPNASPASVILRQKILKKCREDIYAWLNHENGQVAIYDAVNPTAGGRRSLAKEFAKHDVQ</sequence>
<keyword evidence="2" id="KW-0067">ATP-binding</keyword>
<evidence type="ECO:0000256" key="2">
    <source>
        <dbReference type="ARBA" id="ARBA00022840"/>
    </source>
</evidence>
<dbReference type="GO" id="GO:0005524">
    <property type="term" value="F:ATP binding"/>
    <property type="evidence" value="ECO:0007669"/>
    <property type="project" value="UniProtKB-KW"/>
</dbReference>